<organism evidence="10 11">
    <name type="scientific">Phytophthora lilii</name>
    <dbReference type="NCBI Taxonomy" id="2077276"/>
    <lineage>
        <taxon>Eukaryota</taxon>
        <taxon>Sar</taxon>
        <taxon>Stramenopiles</taxon>
        <taxon>Oomycota</taxon>
        <taxon>Peronosporomycetes</taxon>
        <taxon>Peronosporales</taxon>
        <taxon>Peronosporaceae</taxon>
        <taxon>Phytophthora</taxon>
    </lineage>
</organism>
<dbReference type="InterPro" id="IPR001564">
    <property type="entry name" value="Nucleoside_diP_kinase"/>
</dbReference>
<dbReference type="Pfam" id="PF00334">
    <property type="entry name" value="NDK"/>
    <property type="match status" value="1"/>
</dbReference>
<keyword evidence="3" id="KW-0547">Nucleotide-binding</keyword>
<feature type="region of interest" description="Disordered" evidence="8">
    <location>
        <begin position="1183"/>
        <end position="1212"/>
    </location>
</feature>
<dbReference type="InterPro" id="IPR036850">
    <property type="entry name" value="NDK-like_dom_sf"/>
</dbReference>
<dbReference type="Proteomes" id="UP001165083">
    <property type="component" value="Unassembled WGS sequence"/>
</dbReference>
<evidence type="ECO:0000256" key="1">
    <source>
        <dbReference type="ARBA" id="ARBA00008142"/>
    </source>
</evidence>
<evidence type="ECO:0000256" key="7">
    <source>
        <dbReference type="RuleBase" id="RU004011"/>
    </source>
</evidence>
<proteinExistence type="inferred from homology"/>
<keyword evidence="2" id="KW-0808">Transferase</keyword>
<dbReference type="GO" id="GO:0006183">
    <property type="term" value="P:GTP biosynthetic process"/>
    <property type="evidence" value="ECO:0007669"/>
    <property type="project" value="InterPro"/>
</dbReference>
<evidence type="ECO:0000259" key="9">
    <source>
        <dbReference type="SMART" id="SM00562"/>
    </source>
</evidence>
<feature type="binding site" evidence="6">
    <location>
        <position position="475"/>
    </location>
    <ligand>
        <name>ATP</name>
        <dbReference type="ChEBI" id="CHEBI:30616"/>
    </ligand>
</feature>
<feature type="compositionally biased region" description="Acidic residues" evidence="8">
    <location>
        <begin position="1183"/>
        <end position="1194"/>
    </location>
</feature>
<feature type="compositionally biased region" description="Low complexity" evidence="8">
    <location>
        <begin position="38"/>
        <end position="47"/>
    </location>
</feature>
<dbReference type="GO" id="GO:0005524">
    <property type="term" value="F:ATP binding"/>
    <property type="evidence" value="ECO:0007669"/>
    <property type="project" value="UniProtKB-KW"/>
</dbReference>
<dbReference type="SUPFAM" id="SSF54919">
    <property type="entry name" value="Nucleoside diphosphate kinase, NDK"/>
    <property type="match status" value="2"/>
</dbReference>
<dbReference type="EMBL" id="BSXW01000249">
    <property type="protein sequence ID" value="GMF16327.1"/>
    <property type="molecule type" value="Genomic_DNA"/>
</dbReference>
<evidence type="ECO:0000256" key="6">
    <source>
        <dbReference type="PROSITE-ProRule" id="PRU00706"/>
    </source>
</evidence>
<feature type="binding site" evidence="6">
    <location>
        <position position="495"/>
    </location>
    <ligand>
        <name>ATP</name>
        <dbReference type="ChEBI" id="CHEBI:30616"/>
    </ligand>
</feature>
<dbReference type="GO" id="GO:0006241">
    <property type="term" value="P:CTP biosynthetic process"/>
    <property type="evidence" value="ECO:0007669"/>
    <property type="project" value="InterPro"/>
</dbReference>
<accession>A0A9W6WU59</accession>
<feature type="binding site" evidence="6">
    <location>
        <position position="505"/>
    </location>
    <ligand>
        <name>ATP</name>
        <dbReference type="ChEBI" id="CHEBI:30616"/>
    </ligand>
</feature>
<feature type="region of interest" description="Disordered" evidence="8">
    <location>
        <begin position="27"/>
        <end position="47"/>
    </location>
</feature>
<dbReference type="Gene3D" id="3.40.50.300">
    <property type="entry name" value="P-loop containing nucleotide triphosphate hydrolases"/>
    <property type="match status" value="1"/>
</dbReference>
<reference evidence="10" key="1">
    <citation type="submission" date="2023-04" db="EMBL/GenBank/DDBJ databases">
        <title>Phytophthora lilii NBRC 32176.</title>
        <authorList>
            <person name="Ichikawa N."/>
            <person name="Sato H."/>
            <person name="Tonouchi N."/>
        </authorList>
    </citation>
    <scope>NUCLEOTIDE SEQUENCE</scope>
    <source>
        <strain evidence="10">NBRC 32176</strain>
    </source>
</reference>
<name>A0A9W6WU59_9STRA</name>
<dbReference type="PANTHER" id="PTHR46161:SF3">
    <property type="entry name" value="NUCLEOSIDE DIPHOSPHATE KINASE DDB_G0292928-RELATED"/>
    <property type="match status" value="1"/>
</dbReference>
<feature type="binding site" evidence="6">
    <location>
        <position position="447"/>
    </location>
    <ligand>
        <name>ATP</name>
        <dbReference type="ChEBI" id="CHEBI:30616"/>
    </ligand>
</feature>
<gene>
    <name evidence="10" type="ORF">Plil01_000579000</name>
</gene>
<dbReference type="Gene3D" id="3.30.70.141">
    <property type="entry name" value="Nucleoside diphosphate kinase-like domain"/>
    <property type="match status" value="2"/>
</dbReference>
<evidence type="ECO:0000256" key="5">
    <source>
        <dbReference type="ARBA" id="ARBA00022840"/>
    </source>
</evidence>
<feature type="binding site" evidence="6">
    <location>
        <position position="398"/>
    </location>
    <ligand>
        <name>ATP</name>
        <dbReference type="ChEBI" id="CHEBI:30616"/>
    </ligand>
</feature>
<dbReference type="OrthoDB" id="10263751at2759"/>
<dbReference type="PROSITE" id="PS51374">
    <property type="entry name" value="NDPK_LIKE"/>
    <property type="match status" value="1"/>
</dbReference>
<dbReference type="SMART" id="SM00562">
    <property type="entry name" value="NDK"/>
    <property type="match status" value="1"/>
</dbReference>
<comment type="similarity">
    <text evidence="1 6 7">Belongs to the NDK family.</text>
</comment>
<feature type="binding site" evidence="6">
    <location>
        <position position="481"/>
    </location>
    <ligand>
        <name>ATP</name>
        <dbReference type="ChEBI" id="CHEBI:30616"/>
    </ligand>
</feature>
<dbReference type="InterPro" id="IPR034907">
    <property type="entry name" value="NDK-like_dom"/>
</dbReference>
<comment type="caution">
    <text evidence="10">The sequence shown here is derived from an EMBL/GenBank/DDBJ whole genome shotgun (WGS) entry which is preliminary data.</text>
</comment>
<keyword evidence="5" id="KW-0067">ATP-binding</keyword>
<evidence type="ECO:0000256" key="2">
    <source>
        <dbReference type="ARBA" id="ARBA00022679"/>
    </source>
</evidence>
<dbReference type="GO" id="GO:0006228">
    <property type="term" value="P:UTP biosynthetic process"/>
    <property type="evidence" value="ECO:0007669"/>
    <property type="project" value="InterPro"/>
</dbReference>
<evidence type="ECO:0000313" key="10">
    <source>
        <dbReference type="EMBL" id="GMF16327.1"/>
    </source>
</evidence>
<evidence type="ECO:0000256" key="8">
    <source>
        <dbReference type="SAM" id="MobiDB-lite"/>
    </source>
</evidence>
<dbReference type="PANTHER" id="PTHR46161">
    <property type="entry name" value="NUCLEOSIDE DIPHOSPHATE KINASE"/>
    <property type="match status" value="1"/>
</dbReference>
<evidence type="ECO:0000256" key="3">
    <source>
        <dbReference type="ARBA" id="ARBA00022741"/>
    </source>
</evidence>
<protein>
    <submittedName>
        <fullName evidence="10">Unnamed protein product</fullName>
    </submittedName>
</protein>
<evidence type="ECO:0000256" key="4">
    <source>
        <dbReference type="ARBA" id="ARBA00022777"/>
    </source>
</evidence>
<feature type="domain" description="Nucleoside diphosphate kinase-like" evidence="9">
    <location>
        <begin position="390"/>
        <end position="531"/>
    </location>
</feature>
<dbReference type="PRINTS" id="PR01243">
    <property type="entry name" value="NUCDPKINASE"/>
</dbReference>
<evidence type="ECO:0000313" key="11">
    <source>
        <dbReference type="Proteomes" id="UP001165083"/>
    </source>
</evidence>
<feature type="active site" description="Pros-phosphohistidine intermediate" evidence="6">
    <location>
        <position position="508"/>
    </location>
</feature>
<keyword evidence="4" id="KW-0418">Kinase</keyword>
<sequence length="1463" mass="160506">MGGDAFVVVFFKPEIATGYFKFTSSGGANPPDDGDSTAIPSAAPSSSIPGVSAVEAAFLLPNGHIIPTVMARIKDKGFELVQRRMKQLTRAEARYLFSFELQHRFRDDEQAFAAFLAAVTNGPSLALLLKLPDTMAKGDANAAIKKWIELAGDWDPVVARKKALAGSIPHDQWPLRALCGLNTIQNGIASSPHACCSRRERFFLFPPAVPQLERATIVLLPSFHSNFPDGKDILLSTLGVEVRAVVVDSRNGCALSGDEAIALCGLTRVFDKGPGQQACENVIQLMEQSVDGKGVDVLVLEGLDLSYLLRSALGPANVDLARLYFPESVRGQVPSKLPSVNLPAGLTPNEMADDDALGFESGLFISFDPKLNIGHTTEALAGAPQQGMQIEYTLGLIKPNAACKPDVVAEILRMISFFGFTVECQRRLLLSRDQAGAFYSEHHGKPFYETLLGFMTSGEIVALKLSRTYAIKAWRALMGPTNSTRARETHPWTLRARFGVDGTRNATHGSDSSVSAARELCFFFGSAISASAATRLFGAACASVQTIAQRPMVNESSIEKILSQGLKELVDRKVSNPLEACRWLGEWLITYRSRGLQEEPEVHEESRKAKLTSVNRKLQETKDAHVRKVVALTLDATINHALRSALFGILCERLEESRYKVIDVATELRKFAAVDVGVASIVRNLKECGRRRCVLFGCDDLTGSSMFHREFKAQAPSDWHINYVVHVDSHLSNDAPKSIPSLEIPIFHFSLPSTLPSDPNEIKNDGALDGLFRAVFDPNVVLLLDPQKLVSVEVWNVVANQFGFFLLTFDALIAKLKTSNDTSKDTRVLLELLSSGSTIPSTLILTILRRAILGCVPGGNVCTQKFVLLGFPFQDIQATELEQAIGRPQGVLLVGDRNHKFTAKTSTSDPPTWTAAFSKKGLVKRVWIDSNGNVDRNAVSNSLHGALAPVVGCFLGKCDSIEQLQTLQTVAKSQGYIWVDCCATSGASTVQNLSQLLLRGHAGREKFLLYGYPQLPAQVTEFFNGMGAPQFMIHDSASPVAHELLAAFDAHPTITQLDLASSSDAQTSNGPSKLRSTFFRKHVVVVTGSTSTLDLRQLRDVVAPLGYDVIDFQLNDANLVDEHKQTREFERRVQAVQARRCLVVGVPETPSFYHALEAHIGCAMHKILVLQRVPVRVRAPDAMDDDDLDDYSDEEQSHLQIDENSSGEEDSPLQLGGGIKWRKVMQALSPQLSQLVQTFASSSTSLISLDVLGFLETASYNSTRLVQNIVARLRPRLFGVVGNPFSFYKTAARCFCRRHLIGFVDLHHFSSSSQVLEALESLIANTPHSTYCLDGFPCSSYPDDITPSRPSSSSPPRYVSQQLWELDRRLGTFTSLIHFTTALEVLEERTPEHVTRRMLDLAQDELELSSGDLVSWLRTGKNRHQTITEVSCDRTLEDAQEELATALQRALRPSRPAIKQKGG</sequence>
<keyword evidence="11" id="KW-1185">Reference proteome</keyword>
<dbReference type="GO" id="GO:0004550">
    <property type="term" value="F:nucleoside diphosphate kinase activity"/>
    <property type="evidence" value="ECO:0007669"/>
    <property type="project" value="InterPro"/>
</dbReference>
<dbReference type="InterPro" id="IPR027417">
    <property type="entry name" value="P-loop_NTPase"/>
</dbReference>